<dbReference type="Proteomes" id="UP000799777">
    <property type="component" value="Unassembled WGS sequence"/>
</dbReference>
<organism evidence="2 3">
    <name type="scientific">Setomelanomma holmii</name>
    <dbReference type="NCBI Taxonomy" id="210430"/>
    <lineage>
        <taxon>Eukaryota</taxon>
        <taxon>Fungi</taxon>
        <taxon>Dikarya</taxon>
        <taxon>Ascomycota</taxon>
        <taxon>Pezizomycotina</taxon>
        <taxon>Dothideomycetes</taxon>
        <taxon>Pleosporomycetidae</taxon>
        <taxon>Pleosporales</taxon>
        <taxon>Pleosporineae</taxon>
        <taxon>Phaeosphaeriaceae</taxon>
        <taxon>Setomelanomma</taxon>
    </lineage>
</organism>
<reference evidence="2" key="1">
    <citation type="journal article" date="2020" name="Stud. Mycol.">
        <title>101 Dothideomycetes genomes: a test case for predicting lifestyles and emergence of pathogens.</title>
        <authorList>
            <person name="Haridas S."/>
            <person name="Albert R."/>
            <person name="Binder M."/>
            <person name="Bloem J."/>
            <person name="Labutti K."/>
            <person name="Salamov A."/>
            <person name="Andreopoulos B."/>
            <person name="Baker S."/>
            <person name="Barry K."/>
            <person name="Bills G."/>
            <person name="Bluhm B."/>
            <person name="Cannon C."/>
            <person name="Castanera R."/>
            <person name="Culley D."/>
            <person name="Daum C."/>
            <person name="Ezra D."/>
            <person name="Gonzalez J."/>
            <person name="Henrissat B."/>
            <person name="Kuo A."/>
            <person name="Liang C."/>
            <person name="Lipzen A."/>
            <person name="Lutzoni F."/>
            <person name="Magnuson J."/>
            <person name="Mondo S."/>
            <person name="Nolan M."/>
            <person name="Ohm R."/>
            <person name="Pangilinan J."/>
            <person name="Park H.-J."/>
            <person name="Ramirez L."/>
            <person name="Alfaro M."/>
            <person name="Sun H."/>
            <person name="Tritt A."/>
            <person name="Yoshinaga Y."/>
            <person name="Zwiers L.-H."/>
            <person name="Turgeon B."/>
            <person name="Goodwin S."/>
            <person name="Spatafora J."/>
            <person name="Crous P."/>
            <person name="Grigoriev I."/>
        </authorList>
    </citation>
    <scope>NUCLEOTIDE SEQUENCE</scope>
    <source>
        <strain evidence="2">CBS 110217</strain>
    </source>
</reference>
<dbReference type="EMBL" id="ML978218">
    <property type="protein sequence ID" value="KAF2028006.1"/>
    <property type="molecule type" value="Genomic_DNA"/>
</dbReference>
<dbReference type="AlphaFoldDB" id="A0A9P4LIH8"/>
<dbReference type="OrthoDB" id="10250354at2759"/>
<evidence type="ECO:0000256" key="1">
    <source>
        <dbReference type="SAM" id="MobiDB-lite"/>
    </source>
</evidence>
<proteinExistence type="predicted"/>
<feature type="compositionally biased region" description="Low complexity" evidence="1">
    <location>
        <begin position="260"/>
        <end position="285"/>
    </location>
</feature>
<accession>A0A9P4LIH8</accession>
<feature type="compositionally biased region" description="Pro residues" evidence="1">
    <location>
        <begin position="249"/>
        <end position="258"/>
    </location>
</feature>
<keyword evidence="3" id="KW-1185">Reference proteome</keyword>
<evidence type="ECO:0000313" key="3">
    <source>
        <dbReference type="Proteomes" id="UP000799777"/>
    </source>
</evidence>
<name>A0A9P4LIH8_9PLEO</name>
<feature type="region of interest" description="Disordered" evidence="1">
    <location>
        <begin position="229"/>
        <end position="285"/>
    </location>
</feature>
<comment type="caution">
    <text evidence="2">The sequence shown here is derived from an EMBL/GenBank/DDBJ whole genome shotgun (WGS) entry which is preliminary data.</text>
</comment>
<evidence type="ECO:0000313" key="2">
    <source>
        <dbReference type="EMBL" id="KAF2028006.1"/>
    </source>
</evidence>
<gene>
    <name evidence="2" type="ORF">EK21DRAFT_114210</name>
</gene>
<sequence>MGNGKTIEAIGVAECNWRFAAESAVLKISLYGLPSCIFEVILGSDFLYSTETITSKRHRLCLMERLANGPGGRLVNLCGSGAEPSLVTCDYAEQQGWLSDMYQDPDSYQLLQIADGSTAKVHGRLRFHWSYLTGWGPVTSDTDNYHDFGVLRGCPFHVILGCEILDNTETFTNHLDSLHEVVKDGLSGLSFVMWVKAKLNKSAKAKLTTSPVDQEVERKKREREATLEALAKSEWPANTDKWNQNIPQPGVPSIPPDPQSTTSQASRSTTLTSTSASTSSAATPD</sequence>
<protein>
    <submittedName>
        <fullName evidence="2">Uncharacterized protein</fullName>
    </submittedName>
</protein>